<reference evidence="4 5" key="1">
    <citation type="submission" date="2020-04" db="EMBL/GenBank/DDBJ databases">
        <title>Paenibacillus algicola sp. nov., a novel marine bacterium producing alginate lyase.</title>
        <authorList>
            <person name="Huang H."/>
        </authorList>
    </citation>
    <scope>NUCLEOTIDE SEQUENCE [LARGE SCALE GENOMIC DNA]</scope>
    <source>
        <strain evidence="4 5">L7-75</strain>
    </source>
</reference>
<dbReference type="SUPFAM" id="SSF48208">
    <property type="entry name" value="Six-hairpin glycosidases"/>
    <property type="match status" value="1"/>
</dbReference>
<dbReference type="FunFam" id="1.50.10.10:FF:000028">
    <property type="entry name" value="Alpha-L-fucosidase 2"/>
    <property type="match status" value="1"/>
</dbReference>
<protein>
    <submittedName>
        <fullName evidence="4">Glycoside hydrolase family 95 protein</fullName>
    </submittedName>
</protein>
<dbReference type="Pfam" id="PF22124">
    <property type="entry name" value="Glyco_hydro_95_cat"/>
    <property type="match status" value="1"/>
</dbReference>
<dbReference type="InterPro" id="IPR013780">
    <property type="entry name" value="Glyco_hydro_b"/>
</dbReference>
<feature type="domain" description="Glycosyl hydrolase family 95 catalytic" evidence="3">
    <location>
        <begin position="274"/>
        <end position="691"/>
    </location>
</feature>
<dbReference type="InterPro" id="IPR049053">
    <property type="entry name" value="AFCA-like_C"/>
</dbReference>
<dbReference type="Gene3D" id="2.70.98.50">
    <property type="entry name" value="putative glycoside hydrolase family protein from bacillus halodurans"/>
    <property type="match status" value="1"/>
</dbReference>
<dbReference type="InterPro" id="IPR027414">
    <property type="entry name" value="GH95_N_dom"/>
</dbReference>
<dbReference type="RefSeq" id="WP_169504627.1">
    <property type="nucleotide sequence ID" value="NZ_JABBPN010000006.1"/>
</dbReference>
<dbReference type="InterPro" id="IPR016518">
    <property type="entry name" value="Alpha-L-fucosidase"/>
</dbReference>
<feature type="domain" description="Glycosyl hydrolase family 95 N-terminal" evidence="1">
    <location>
        <begin position="3"/>
        <end position="247"/>
    </location>
</feature>
<organism evidence="4 5">
    <name type="scientific">Paenibacillus lemnae</name>
    <dbReference type="NCBI Taxonomy" id="1330551"/>
    <lineage>
        <taxon>Bacteria</taxon>
        <taxon>Bacillati</taxon>
        <taxon>Bacillota</taxon>
        <taxon>Bacilli</taxon>
        <taxon>Bacillales</taxon>
        <taxon>Paenibacillaceae</taxon>
        <taxon>Paenibacillus</taxon>
    </lineage>
</organism>
<dbReference type="InterPro" id="IPR008928">
    <property type="entry name" value="6-hairpin_glycosidase_sf"/>
</dbReference>
<gene>
    <name evidence="4" type="ORF">HII30_08655</name>
</gene>
<dbReference type="EMBL" id="JABBPN010000006">
    <property type="protein sequence ID" value="NMO95836.1"/>
    <property type="molecule type" value="Genomic_DNA"/>
</dbReference>
<evidence type="ECO:0000259" key="1">
    <source>
        <dbReference type="Pfam" id="PF14498"/>
    </source>
</evidence>
<dbReference type="PIRSF" id="PIRSF007663">
    <property type="entry name" value="UCP007663"/>
    <property type="match status" value="1"/>
</dbReference>
<sequence>MHLKYHHPASRWTEGLPLGNGRIGAIVMGGVEQEVLHLNDDTLWSGTPKDHSNKQARQALQDLRQLINQDQYAEADQKSRELMGPYTQSYLPLGSLHIQHDHGNSASRYERKLDISEAAVHTSYTIGTTQYKRTAFISQPAQVLVMKLEASEPDQLNLTARLWSPLRHKTGNTSDRFILQGRAPEHVDPSYYSNGQPIKYGESGLDFDVRIAWKVEGGTHYADHDGLHVQSAQSLTLYLSTSTNFEDYKTKPEDSSIQAEARSEQWLKEALDKGYTELYEEHIKDYQSLFNRVELDLGPDSLDIPANLSTDERISSYRSQDKRSIELLFQYGRYLLISSSRPGTQAANLQGIWNDKMRPPWSSNYTLNINAEMNYWLAETCNLSECHEPLLSFVQHLAELGRRTADINYGARGWVAHHNSDVWCQSAPVGAYGHGDPVWASWYMAGPWLSQHLWEHYEFGGDLHYLRDQAFPVMKDAALFCLDWLQEEADGHLVTSPSSSPEHKFRTEDGKLHGTSKGAAMDLALIHDLFTHCLQASDVLDIQDDFTNEIASALERLMPYQIGKHGQLQEWHYDFEDEDIHHRHVSHLFGVYPGSQLTVEETPELIEAVKTSLERRSDIGTGWSLAWKINLWARLGDGDHTLGLIDNVLHVVREEGTSVTGGGIYPNLFGAHPPFQIDGNFGFTAGVAEMLMQSHNGVIRLLPALPSSWTEGSVKGLRARGGYTVDLEWKDGQILKAEITSDRGGLSVIRTKAASIVDSIHSNGQEQKIAAAGGDDRISFEAAPGRTYTLTFSTGKVTSV</sequence>
<evidence type="ECO:0000259" key="3">
    <source>
        <dbReference type="Pfam" id="PF22124"/>
    </source>
</evidence>
<dbReference type="PANTHER" id="PTHR31084:SF0">
    <property type="entry name" value="ALPHA-L-FUCOSIDASE 2"/>
    <property type="match status" value="1"/>
</dbReference>
<dbReference type="GO" id="GO:0004560">
    <property type="term" value="F:alpha-L-fucosidase activity"/>
    <property type="evidence" value="ECO:0007669"/>
    <property type="project" value="InterPro"/>
</dbReference>
<dbReference type="GO" id="GO:0005975">
    <property type="term" value="P:carbohydrate metabolic process"/>
    <property type="evidence" value="ECO:0007669"/>
    <property type="project" value="InterPro"/>
</dbReference>
<dbReference type="AlphaFoldDB" id="A0A848M5G1"/>
<evidence type="ECO:0000259" key="2">
    <source>
        <dbReference type="Pfam" id="PF21307"/>
    </source>
</evidence>
<dbReference type="Pfam" id="PF21307">
    <property type="entry name" value="Glyco_hydro_95_C"/>
    <property type="match status" value="1"/>
</dbReference>
<feature type="domain" description="Alpha fucosidase A-like C-terminal" evidence="2">
    <location>
        <begin position="693"/>
        <end position="790"/>
    </location>
</feature>
<accession>A0A848M5G1</accession>
<dbReference type="Proteomes" id="UP000565468">
    <property type="component" value="Unassembled WGS sequence"/>
</dbReference>
<comment type="caution">
    <text evidence="4">The sequence shown here is derived from an EMBL/GenBank/DDBJ whole genome shotgun (WGS) entry which is preliminary data.</text>
</comment>
<keyword evidence="4" id="KW-0378">Hydrolase</keyword>
<dbReference type="Pfam" id="PF14498">
    <property type="entry name" value="Glyco_hyd_65N_2"/>
    <property type="match status" value="1"/>
</dbReference>
<evidence type="ECO:0000313" key="4">
    <source>
        <dbReference type="EMBL" id="NMO95836.1"/>
    </source>
</evidence>
<dbReference type="Gene3D" id="2.60.40.1180">
    <property type="entry name" value="Golgi alpha-mannosidase II"/>
    <property type="match status" value="1"/>
</dbReference>
<name>A0A848M5G1_PAELE</name>
<dbReference type="InterPro" id="IPR054363">
    <property type="entry name" value="GH95_cat"/>
</dbReference>
<proteinExistence type="predicted"/>
<keyword evidence="5" id="KW-1185">Reference proteome</keyword>
<dbReference type="PANTHER" id="PTHR31084">
    <property type="entry name" value="ALPHA-L-FUCOSIDASE 2"/>
    <property type="match status" value="1"/>
</dbReference>
<evidence type="ECO:0000313" key="5">
    <source>
        <dbReference type="Proteomes" id="UP000565468"/>
    </source>
</evidence>